<proteinExistence type="predicted"/>
<keyword evidence="2" id="KW-1185">Reference proteome</keyword>
<protein>
    <recommendedName>
        <fullName evidence="3">Glutaconate CoA-transferase subunit B</fullName>
    </recommendedName>
</protein>
<reference evidence="1" key="1">
    <citation type="submission" date="2019-03" db="EMBL/GenBank/DDBJ databases">
        <title>Afifella sp. nov., isolated from activated sludge.</title>
        <authorList>
            <person name="Li Q."/>
            <person name="Liu Y."/>
        </authorList>
    </citation>
    <scope>NUCLEOTIDE SEQUENCE</scope>
    <source>
        <strain evidence="1">L72</strain>
    </source>
</reference>
<evidence type="ECO:0000313" key="2">
    <source>
        <dbReference type="Proteomes" id="UP000773614"/>
    </source>
</evidence>
<dbReference type="RefSeq" id="WP_161139375.1">
    <property type="nucleotide sequence ID" value="NZ_SPKJ01000009.1"/>
</dbReference>
<comment type="caution">
    <text evidence="1">The sequence shown here is derived from an EMBL/GenBank/DDBJ whole genome shotgun (WGS) entry which is preliminary data.</text>
</comment>
<dbReference type="SUPFAM" id="SSF100950">
    <property type="entry name" value="NagB/RpiA/CoA transferase-like"/>
    <property type="match status" value="1"/>
</dbReference>
<organism evidence="1 2">
    <name type="scientific">Propylenella binzhouense</name>
    <dbReference type="NCBI Taxonomy" id="2555902"/>
    <lineage>
        <taxon>Bacteria</taxon>
        <taxon>Pseudomonadati</taxon>
        <taxon>Pseudomonadota</taxon>
        <taxon>Alphaproteobacteria</taxon>
        <taxon>Hyphomicrobiales</taxon>
        <taxon>Propylenellaceae</taxon>
        <taxon>Propylenella</taxon>
    </lineage>
</organism>
<dbReference type="OrthoDB" id="9813111at2"/>
<sequence>MSAATIPEIITIALAKSFADHEVGFTGLVTGAAAMLYGTSIPLAAMMFAKLTHAPNLTILLAGWSHNPDLASLAALPDQEFDSTLLDLPCEAQTVRYPGQFSFKRGHVDFGFSSGVQLDVTGSLNSVVIGDHARPKVRLVGPILQPEHMTIFRREYVMLPHHTARVLVEKVDYVSGVGYPGGLAGRAALGIPEGGPEWVVTPECIFDFDKEAGRIRLRSIHREERRGELAGVTGFALPDLEDAPATPEPTAEELDLLRRVVDPRGLLLGRAPEH</sequence>
<evidence type="ECO:0008006" key="3">
    <source>
        <dbReference type="Google" id="ProtNLM"/>
    </source>
</evidence>
<accession>A0A964T290</accession>
<gene>
    <name evidence="1" type="ORF">E4O86_04775</name>
</gene>
<evidence type="ECO:0000313" key="1">
    <source>
        <dbReference type="EMBL" id="MYZ47025.1"/>
    </source>
</evidence>
<dbReference type="Gene3D" id="3.40.1080.10">
    <property type="entry name" value="Glutaconate Coenzyme A-transferase"/>
    <property type="match status" value="1"/>
</dbReference>
<dbReference type="Proteomes" id="UP000773614">
    <property type="component" value="Unassembled WGS sequence"/>
</dbReference>
<name>A0A964T290_9HYPH</name>
<dbReference type="InterPro" id="IPR037171">
    <property type="entry name" value="NagB/RpiA_transferase-like"/>
</dbReference>
<dbReference type="AlphaFoldDB" id="A0A964T290"/>
<dbReference type="EMBL" id="SPKJ01000009">
    <property type="protein sequence ID" value="MYZ47025.1"/>
    <property type="molecule type" value="Genomic_DNA"/>
</dbReference>